<name>A0ACC4CUY4_POPAL</name>
<reference evidence="1 2" key="1">
    <citation type="journal article" date="2024" name="Plant Biotechnol. J.">
        <title>Genome and CRISPR/Cas9 system of a widespread forest tree (Populus alba) in the world.</title>
        <authorList>
            <person name="Liu Y.J."/>
            <person name="Jiang P.F."/>
            <person name="Han X.M."/>
            <person name="Li X.Y."/>
            <person name="Wang H.M."/>
            <person name="Wang Y.J."/>
            <person name="Wang X.X."/>
            <person name="Zeng Q.Y."/>
        </authorList>
    </citation>
    <scope>NUCLEOTIDE SEQUENCE [LARGE SCALE GENOMIC DNA]</scope>
    <source>
        <strain evidence="2">cv. PAL-ZL1</strain>
    </source>
</reference>
<keyword evidence="2" id="KW-1185">Reference proteome</keyword>
<protein>
    <submittedName>
        <fullName evidence="1">Uncharacterized protein</fullName>
    </submittedName>
</protein>
<sequence>MSREATHQIFRLPADEKRKYLKEFSPSKTCGLAQGGRLGTGAGYGCTFVPKSKEHRVMLLVGEHGATVAALLFPNKPLLLKLRRL</sequence>
<accession>A0ACC4CUY4</accession>
<proteinExistence type="predicted"/>
<evidence type="ECO:0000313" key="2">
    <source>
        <dbReference type="Proteomes" id="UP000309997"/>
    </source>
</evidence>
<comment type="caution">
    <text evidence="1">The sequence shown here is derived from an EMBL/GenBank/DDBJ whole genome shotgun (WGS) entry which is preliminary data.</text>
</comment>
<organism evidence="1 2">
    <name type="scientific">Populus alba</name>
    <name type="common">White poplar</name>
    <dbReference type="NCBI Taxonomy" id="43335"/>
    <lineage>
        <taxon>Eukaryota</taxon>
        <taxon>Viridiplantae</taxon>
        <taxon>Streptophyta</taxon>
        <taxon>Embryophyta</taxon>
        <taxon>Tracheophyta</taxon>
        <taxon>Spermatophyta</taxon>
        <taxon>Magnoliopsida</taxon>
        <taxon>eudicotyledons</taxon>
        <taxon>Gunneridae</taxon>
        <taxon>Pentapetalae</taxon>
        <taxon>rosids</taxon>
        <taxon>fabids</taxon>
        <taxon>Malpighiales</taxon>
        <taxon>Salicaceae</taxon>
        <taxon>Saliceae</taxon>
        <taxon>Populus</taxon>
    </lineage>
</organism>
<evidence type="ECO:0000313" key="1">
    <source>
        <dbReference type="EMBL" id="KAL3609052.1"/>
    </source>
</evidence>
<gene>
    <name evidence="1" type="ORF">D5086_000072</name>
</gene>
<dbReference type="EMBL" id="RCHU02000001">
    <property type="protein sequence ID" value="KAL3609052.1"/>
    <property type="molecule type" value="Genomic_DNA"/>
</dbReference>
<dbReference type="Proteomes" id="UP000309997">
    <property type="component" value="Unassembled WGS sequence"/>
</dbReference>